<dbReference type="RefSeq" id="WP_189606372.1">
    <property type="nucleotide sequence ID" value="NZ_BMXB01000028.1"/>
</dbReference>
<dbReference type="Proteomes" id="UP000610456">
    <property type="component" value="Unassembled WGS sequence"/>
</dbReference>
<dbReference type="EMBL" id="BMXB01000028">
    <property type="protein sequence ID" value="GHA51541.1"/>
    <property type="molecule type" value="Genomic_DNA"/>
</dbReference>
<reference evidence="1" key="1">
    <citation type="journal article" date="2014" name="Int. J. Syst. Evol. Microbiol.">
        <title>Complete genome sequence of Corynebacterium casei LMG S-19264T (=DSM 44701T), isolated from a smear-ripened cheese.</title>
        <authorList>
            <consortium name="US DOE Joint Genome Institute (JGI-PGF)"/>
            <person name="Walter F."/>
            <person name="Albersmeier A."/>
            <person name="Kalinowski J."/>
            <person name="Ruckert C."/>
        </authorList>
    </citation>
    <scope>NUCLEOTIDE SEQUENCE</scope>
    <source>
        <strain evidence="1">KCTC 12719</strain>
    </source>
</reference>
<accession>A0A918W1X4</accession>
<name>A0A918W1X4_9FLAO</name>
<proteinExistence type="predicted"/>
<keyword evidence="2" id="KW-1185">Reference proteome</keyword>
<reference evidence="1" key="2">
    <citation type="submission" date="2020-09" db="EMBL/GenBank/DDBJ databases">
        <authorList>
            <person name="Sun Q."/>
            <person name="Kim S."/>
        </authorList>
    </citation>
    <scope>NUCLEOTIDE SEQUENCE</scope>
    <source>
        <strain evidence="1">KCTC 12719</strain>
    </source>
</reference>
<gene>
    <name evidence="1" type="ORF">GCM10007103_35050</name>
</gene>
<comment type="caution">
    <text evidence="1">The sequence shown here is derived from an EMBL/GenBank/DDBJ whole genome shotgun (WGS) entry which is preliminary data.</text>
</comment>
<protein>
    <submittedName>
        <fullName evidence="1">Uncharacterized protein</fullName>
    </submittedName>
</protein>
<evidence type="ECO:0000313" key="2">
    <source>
        <dbReference type="Proteomes" id="UP000610456"/>
    </source>
</evidence>
<organism evidence="1 2">
    <name type="scientific">Salinimicrobium marinum</name>
    <dbReference type="NCBI Taxonomy" id="680283"/>
    <lineage>
        <taxon>Bacteria</taxon>
        <taxon>Pseudomonadati</taxon>
        <taxon>Bacteroidota</taxon>
        <taxon>Flavobacteriia</taxon>
        <taxon>Flavobacteriales</taxon>
        <taxon>Flavobacteriaceae</taxon>
        <taxon>Salinimicrobium</taxon>
    </lineage>
</organism>
<evidence type="ECO:0000313" key="1">
    <source>
        <dbReference type="EMBL" id="GHA51541.1"/>
    </source>
</evidence>
<dbReference type="AlphaFoldDB" id="A0A918W1X4"/>
<sequence>MKLGEDSSLEILRKSKGKLVQSLREKSPDWSDSDDNEINLFLDINAKKKYVFSNSVIDTLHTIKVQDEFDCNILKERKSSNGIIIVDSTELYIFQEVNEKLKVMNFTVSLKDNYSDLKIFTFNLNDNEKIIAEDIETEVWKKFLRCLIYLDFLPTEIIYINPKEKFGTRKQGKVINQTDHKVILVTKAWNQEYKTKPNTTFYSKPHWGIRWSGVGRTIPKVTFIKGSLKELNKPAEKETKR</sequence>